<evidence type="ECO:0000313" key="5">
    <source>
        <dbReference type="Proteomes" id="UP000619479"/>
    </source>
</evidence>
<dbReference type="PANTHER" id="PTHR13778:SF47">
    <property type="entry name" value="LIPOPOLYSACCHARIDE 1,3-GALACTOSYLTRANSFERASE"/>
    <property type="match status" value="1"/>
</dbReference>
<dbReference type="InterPro" id="IPR002495">
    <property type="entry name" value="Glyco_trans_8"/>
</dbReference>
<organism evidence="4 5">
    <name type="scientific">Actinoplanes cyaneus</name>
    <dbReference type="NCBI Taxonomy" id="52696"/>
    <lineage>
        <taxon>Bacteria</taxon>
        <taxon>Bacillati</taxon>
        <taxon>Actinomycetota</taxon>
        <taxon>Actinomycetes</taxon>
        <taxon>Micromonosporales</taxon>
        <taxon>Micromonosporaceae</taxon>
        <taxon>Actinoplanes</taxon>
    </lineage>
</organism>
<reference evidence="4" key="1">
    <citation type="submission" date="2021-01" db="EMBL/GenBank/DDBJ databases">
        <title>Whole genome shotgun sequence of Actinoplanes cyaneus NBRC 14990.</title>
        <authorList>
            <person name="Komaki H."/>
            <person name="Tamura T."/>
        </authorList>
    </citation>
    <scope>NUCLEOTIDE SEQUENCE</scope>
    <source>
        <strain evidence="4">NBRC 14990</strain>
    </source>
</reference>
<protein>
    <submittedName>
        <fullName evidence="4">Glycosyl transferase family 8</fullName>
    </submittedName>
</protein>
<dbReference type="SUPFAM" id="SSF53448">
    <property type="entry name" value="Nucleotide-diphospho-sugar transferases"/>
    <property type="match status" value="1"/>
</dbReference>
<gene>
    <name evidence="4" type="ORF">Acy02nite_86240</name>
</gene>
<dbReference type="AlphaFoldDB" id="A0A919ISQ5"/>
<proteinExistence type="predicted"/>
<name>A0A919ISQ5_9ACTN</name>
<dbReference type="EMBL" id="BOMH01000081">
    <property type="protein sequence ID" value="GID70743.1"/>
    <property type="molecule type" value="Genomic_DNA"/>
</dbReference>
<comment type="caution">
    <text evidence="4">The sequence shown here is derived from an EMBL/GenBank/DDBJ whole genome shotgun (WGS) entry which is preliminary data.</text>
</comment>
<keyword evidence="5" id="KW-1185">Reference proteome</keyword>
<evidence type="ECO:0000313" key="4">
    <source>
        <dbReference type="EMBL" id="GID70743.1"/>
    </source>
</evidence>
<evidence type="ECO:0000256" key="1">
    <source>
        <dbReference type="ARBA" id="ARBA00022676"/>
    </source>
</evidence>
<keyword evidence="3" id="KW-0479">Metal-binding</keyword>
<sequence>MTDLHVMFAIDDRYAGGAAVVAHSIRQGLRDRGTPVVFHVVDCDLSPDRRAEVQERLGRAGDVEFYQIPDRLSLRIPSMWLSDAALARLHISSVIPASVPRVLYLDADVLVLEDLTELYGQDLRGSALGAVLNGFAPDRSLQITAEGARQVQTGAVPPGHFNSGVLLIDMNRWRDEGITERAVEMHRKYGSDTTHFDQDILNHIFAGRWTPMAEKWNKLIEHPVHGKFGAGRLDQLTRREGIIHYIGAVKPWHDEFPDNALRRLYREYASVPA</sequence>
<dbReference type="GO" id="GO:0046872">
    <property type="term" value="F:metal ion binding"/>
    <property type="evidence" value="ECO:0007669"/>
    <property type="project" value="UniProtKB-KW"/>
</dbReference>
<dbReference type="Gene3D" id="3.90.550.10">
    <property type="entry name" value="Spore Coat Polysaccharide Biosynthesis Protein SpsA, Chain A"/>
    <property type="match status" value="1"/>
</dbReference>
<keyword evidence="1" id="KW-0328">Glycosyltransferase</keyword>
<dbReference type="PANTHER" id="PTHR13778">
    <property type="entry name" value="GLYCOSYLTRANSFERASE 8 DOMAIN-CONTAINING PROTEIN"/>
    <property type="match status" value="1"/>
</dbReference>
<dbReference type="Pfam" id="PF01501">
    <property type="entry name" value="Glyco_transf_8"/>
    <property type="match status" value="1"/>
</dbReference>
<dbReference type="InterPro" id="IPR029044">
    <property type="entry name" value="Nucleotide-diphossugar_trans"/>
</dbReference>
<keyword evidence="2 4" id="KW-0808">Transferase</keyword>
<dbReference type="Proteomes" id="UP000619479">
    <property type="component" value="Unassembled WGS sequence"/>
</dbReference>
<dbReference type="GO" id="GO:0016757">
    <property type="term" value="F:glycosyltransferase activity"/>
    <property type="evidence" value="ECO:0007669"/>
    <property type="project" value="UniProtKB-KW"/>
</dbReference>
<accession>A0A919ISQ5</accession>
<dbReference type="CDD" id="cd04194">
    <property type="entry name" value="GT8_A4GalT_like"/>
    <property type="match status" value="1"/>
</dbReference>
<evidence type="ECO:0000256" key="2">
    <source>
        <dbReference type="ARBA" id="ARBA00022679"/>
    </source>
</evidence>
<dbReference type="InterPro" id="IPR050748">
    <property type="entry name" value="Glycosyltrans_8_dom-fam"/>
</dbReference>
<dbReference type="RefSeq" id="WP_203754977.1">
    <property type="nucleotide sequence ID" value="NZ_BAAAUC010000070.1"/>
</dbReference>
<evidence type="ECO:0000256" key="3">
    <source>
        <dbReference type="ARBA" id="ARBA00022723"/>
    </source>
</evidence>